<sequence length="352" mass="40183">MVGGVPLMDLISREGIPVVANDPARIQRFRGCALSLALVKKYKPRQDLSYDDSDQHNYGFLLPRQAEILILGRDMQAFCKGFANSNMAPPGSNNLVVSIRVAPVVEDIPGWRTDSLIAWFRSYGTQQYLLYPLQQYLRGMNDLRVFGKVFDDLHAAAAANMAQAQTREESIIYRATFANKRGNSFFERHKYPQACSIWRDAIVEIEDLRRSDEWNHFLEDEAKNVVGNLAKLYFAMHMNIAHAELQRSMVDPTMHYSSLAFANRALDKARKAMSSDFWGPELIWNAEPYHKAALLCKKATYLRLEGIELDKAMYYLEKALVYSPGDAEILWEQGEVSRLQEIELQDSQNTEA</sequence>
<dbReference type="Gene3D" id="1.25.40.10">
    <property type="entry name" value="Tetratricopeptide repeat domain"/>
    <property type="match status" value="1"/>
</dbReference>
<dbReference type="InterPro" id="IPR011990">
    <property type="entry name" value="TPR-like_helical_dom_sf"/>
</dbReference>
<gene>
    <name evidence="1" type="ORF">SLS62_010379</name>
</gene>
<keyword evidence="2" id="KW-1185">Reference proteome</keyword>
<accession>A0AAN9YGL9</accession>
<dbReference type="EMBL" id="JAKJXP020000126">
    <property type="protein sequence ID" value="KAK7744018.1"/>
    <property type="molecule type" value="Genomic_DNA"/>
</dbReference>
<comment type="caution">
    <text evidence="1">The sequence shown here is derived from an EMBL/GenBank/DDBJ whole genome shotgun (WGS) entry which is preliminary data.</text>
</comment>
<evidence type="ECO:0000313" key="2">
    <source>
        <dbReference type="Proteomes" id="UP001320420"/>
    </source>
</evidence>
<reference evidence="1 2" key="1">
    <citation type="submission" date="2024-02" db="EMBL/GenBank/DDBJ databases">
        <title>De novo assembly and annotation of 12 fungi associated with fruit tree decline syndrome in Ontario, Canada.</title>
        <authorList>
            <person name="Sulman M."/>
            <person name="Ellouze W."/>
            <person name="Ilyukhin E."/>
        </authorList>
    </citation>
    <scope>NUCLEOTIDE SEQUENCE [LARGE SCALE GENOMIC DNA]</scope>
    <source>
        <strain evidence="1 2">M11/M66-122</strain>
    </source>
</reference>
<protein>
    <submittedName>
        <fullName evidence="1">Uncharacterized protein</fullName>
    </submittedName>
</protein>
<name>A0AAN9YGL9_9PEZI</name>
<proteinExistence type="predicted"/>
<organism evidence="1 2">
    <name type="scientific">Diatrype stigma</name>
    <dbReference type="NCBI Taxonomy" id="117547"/>
    <lineage>
        <taxon>Eukaryota</taxon>
        <taxon>Fungi</taxon>
        <taxon>Dikarya</taxon>
        <taxon>Ascomycota</taxon>
        <taxon>Pezizomycotina</taxon>
        <taxon>Sordariomycetes</taxon>
        <taxon>Xylariomycetidae</taxon>
        <taxon>Xylariales</taxon>
        <taxon>Diatrypaceae</taxon>
        <taxon>Diatrype</taxon>
    </lineage>
</organism>
<dbReference type="Proteomes" id="UP001320420">
    <property type="component" value="Unassembled WGS sequence"/>
</dbReference>
<evidence type="ECO:0000313" key="1">
    <source>
        <dbReference type="EMBL" id="KAK7744018.1"/>
    </source>
</evidence>
<dbReference type="SUPFAM" id="SSF48452">
    <property type="entry name" value="TPR-like"/>
    <property type="match status" value="1"/>
</dbReference>
<dbReference type="AlphaFoldDB" id="A0AAN9YGL9"/>